<dbReference type="InterPro" id="IPR000566">
    <property type="entry name" value="Lipocln_cytosolic_FA-bd_dom"/>
</dbReference>
<organism evidence="4 5">
    <name type="scientific">Pogona vitticeps</name>
    <name type="common">central bearded dragon</name>
    <dbReference type="NCBI Taxonomy" id="103695"/>
    <lineage>
        <taxon>Eukaryota</taxon>
        <taxon>Metazoa</taxon>
        <taxon>Chordata</taxon>
        <taxon>Craniata</taxon>
        <taxon>Vertebrata</taxon>
        <taxon>Euteleostomi</taxon>
        <taxon>Lepidosauria</taxon>
        <taxon>Squamata</taxon>
        <taxon>Bifurcata</taxon>
        <taxon>Unidentata</taxon>
        <taxon>Episquamata</taxon>
        <taxon>Toxicofera</taxon>
        <taxon>Iguania</taxon>
        <taxon>Acrodonta</taxon>
        <taxon>Agamidae</taxon>
        <taxon>Amphibolurinae</taxon>
        <taxon>Pogona</taxon>
    </lineage>
</organism>
<dbReference type="GO" id="GO:0036094">
    <property type="term" value="F:small molecule binding"/>
    <property type="evidence" value="ECO:0007669"/>
    <property type="project" value="InterPro"/>
</dbReference>
<feature type="chain" id="PRO_5046922156" evidence="2">
    <location>
        <begin position="21"/>
        <end position="167"/>
    </location>
</feature>
<dbReference type="PANTHER" id="PTHR11430:SF32">
    <property type="entry name" value="CHLOROPLASTIC LIPOCALIN"/>
    <property type="match status" value="1"/>
</dbReference>
<evidence type="ECO:0000256" key="1">
    <source>
        <dbReference type="ARBA" id="ARBA00006889"/>
    </source>
</evidence>
<evidence type="ECO:0000313" key="5">
    <source>
        <dbReference type="RefSeq" id="XP_020648942.2"/>
    </source>
</evidence>
<gene>
    <name evidence="5" type="primary">LOC110078789</name>
</gene>
<dbReference type="AlphaFoldDB" id="A0A6J0TL28"/>
<dbReference type="OrthoDB" id="9050273at2759"/>
<protein>
    <submittedName>
        <fullName evidence="5">Lipocalin Can f 6.0101-like isoform X1</fullName>
    </submittedName>
</protein>
<dbReference type="GeneID" id="110078789"/>
<dbReference type="Gene3D" id="2.40.128.20">
    <property type="match status" value="1"/>
</dbReference>
<sequence length="167" mass="19105">MICQMWSILLALTCLHHTAADVPIQAYLDPVQLAGRWYPISLVMDYEDRGSLSVAGRTMIPIGNGNLDVDFESFENGHCILRMDTFWRTNMQGKFMVDRGFTIRIVETDYDDYLIFHLEAVGKSALHLDARRRSVSDRVRQKFKDIVSSLGFPVDKILDVPKYDSCP</sequence>
<dbReference type="Pfam" id="PF00061">
    <property type="entry name" value="Lipocalin"/>
    <property type="match status" value="1"/>
</dbReference>
<dbReference type="RefSeq" id="XP_020648942.2">
    <property type="nucleotide sequence ID" value="XM_020793283.2"/>
</dbReference>
<comment type="similarity">
    <text evidence="1">Belongs to the calycin superfamily. Lipocalin family.</text>
</comment>
<dbReference type="PANTHER" id="PTHR11430">
    <property type="entry name" value="LIPOCALIN"/>
    <property type="match status" value="1"/>
</dbReference>
<dbReference type="SUPFAM" id="SSF50814">
    <property type="entry name" value="Lipocalins"/>
    <property type="match status" value="1"/>
</dbReference>
<reference evidence="5" key="1">
    <citation type="submission" date="2025-08" db="UniProtKB">
        <authorList>
            <consortium name="RefSeq"/>
        </authorList>
    </citation>
    <scope>IDENTIFICATION</scope>
</reference>
<dbReference type="KEGG" id="pvt:110078789"/>
<evidence type="ECO:0000313" key="4">
    <source>
        <dbReference type="Proteomes" id="UP001652642"/>
    </source>
</evidence>
<dbReference type="InParanoid" id="A0A6J0TL28"/>
<keyword evidence="2" id="KW-0732">Signal</keyword>
<dbReference type="PRINTS" id="PR00179">
    <property type="entry name" value="LIPOCALIN"/>
</dbReference>
<evidence type="ECO:0000256" key="2">
    <source>
        <dbReference type="SAM" id="SignalP"/>
    </source>
</evidence>
<accession>A0A6J0TL28</accession>
<evidence type="ECO:0000259" key="3">
    <source>
        <dbReference type="Pfam" id="PF00061"/>
    </source>
</evidence>
<feature type="signal peptide" evidence="2">
    <location>
        <begin position="1"/>
        <end position="20"/>
    </location>
</feature>
<dbReference type="InterPro" id="IPR012674">
    <property type="entry name" value="Calycin"/>
</dbReference>
<keyword evidence="4" id="KW-1185">Reference proteome</keyword>
<name>A0A6J0TL28_9SAUR</name>
<proteinExistence type="inferred from homology"/>
<feature type="domain" description="Lipocalin/cytosolic fatty-acid binding" evidence="3">
    <location>
        <begin position="34"/>
        <end position="163"/>
    </location>
</feature>
<dbReference type="Proteomes" id="UP001652642">
    <property type="component" value="Chromosome Z"/>
</dbReference>
<dbReference type="InterPro" id="IPR002345">
    <property type="entry name" value="Lipocalin"/>
</dbReference>